<evidence type="ECO:0000313" key="4">
    <source>
        <dbReference type="Proteomes" id="UP001153148"/>
    </source>
</evidence>
<protein>
    <recommendedName>
        <fullName evidence="2">Dynein heavy chain coiled coil stalk domain-containing protein</fullName>
    </recommendedName>
</protein>
<dbReference type="EMBL" id="CAJPIN010005595">
    <property type="protein sequence ID" value="CAG2057552.1"/>
    <property type="molecule type" value="Genomic_DNA"/>
</dbReference>
<comment type="caution">
    <text evidence="3">The sequence shown here is derived from an EMBL/GenBank/DDBJ whole genome shotgun (WGS) entry which is preliminary data.</text>
</comment>
<dbReference type="InterPro" id="IPR024743">
    <property type="entry name" value="Dynein_HC_stalk"/>
</dbReference>
<evidence type="ECO:0000256" key="1">
    <source>
        <dbReference type="SAM" id="Coils"/>
    </source>
</evidence>
<feature type="domain" description="Dynein heavy chain coiled coil stalk" evidence="2">
    <location>
        <begin position="2"/>
        <end position="142"/>
    </location>
</feature>
<keyword evidence="1" id="KW-0175">Coiled coil</keyword>
<evidence type="ECO:0000313" key="3">
    <source>
        <dbReference type="EMBL" id="CAG2057552.1"/>
    </source>
</evidence>
<dbReference type="Proteomes" id="UP001153148">
    <property type="component" value="Unassembled WGS sequence"/>
</dbReference>
<feature type="non-terminal residue" evidence="3">
    <location>
        <position position="1"/>
    </location>
</feature>
<dbReference type="Gene3D" id="1.20.920.20">
    <property type="match status" value="1"/>
</dbReference>
<evidence type="ECO:0000259" key="2">
    <source>
        <dbReference type="Pfam" id="PF12777"/>
    </source>
</evidence>
<name>A0ABN7NRU8_TIMPD</name>
<dbReference type="Pfam" id="PF12777">
    <property type="entry name" value="MT"/>
    <property type="match status" value="1"/>
</dbReference>
<keyword evidence="4" id="KW-1185">Reference proteome</keyword>
<dbReference type="InterPro" id="IPR026983">
    <property type="entry name" value="DHC"/>
</dbReference>
<organism evidence="3 4">
    <name type="scientific">Timema podura</name>
    <name type="common">Walking stick</name>
    <dbReference type="NCBI Taxonomy" id="61482"/>
    <lineage>
        <taxon>Eukaryota</taxon>
        <taxon>Metazoa</taxon>
        <taxon>Ecdysozoa</taxon>
        <taxon>Arthropoda</taxon>
        <taxon>Hexapoda</taxon>
        <taxon>Insecta</taxon>
        <taxon>Pterygota</taxon>
        <taxon>Neoptera</taxon>
        <taxon>Polyneoptera</taxon>
        <taxon>Phasmatodea</taxon>
        <taxon>Timematodea</taxon>
        <taxon>Timematoidea</taxon>
        <taxon>Timematidae</taxon>
        <taxon>Timema</taxon>
    </lineage>
</organism>
<reference evidence="3" key="1">
    <citation type="submission" date="2021-03" db="EMBL/GenBank/DDBJ databases">
        <authorList>
            <person name="Tran Van P."/>
        </authorList>
    </citation>
    <scope>NUCLEOTIDE SEQUENCE</scope>
</reference>
<dbReference type="PANTHER" id="PTHR10676:SF396">
    <property type="entry name" value="DYNEIN AXONEMAL HEAVY CHAIN 1"/>
    <property type="match status" value="1"/>
</dbReference>
<dbReference type="PANTHER" id="PTHR10676">
    <property type="entry name" value="DYNEIN HEAVY CHAIN FAMILY PROTEIN"/>
    <property type="match status" value="1"/>
</dbReference>
<feature type="coiled-coil region" evidence="1">
    <location>
        <begin position="32"/>
        <end position="104"/>
    </location>
</feature>
<gene>
    <name evidence="3" type="ORF">TPAB3V08_LOCUS4529</name>
</gene>
<sequence length="211" mass="22637">VSKACTSLCMWVHAMYKYYFVNKSVAPKKATLATAKEELAITEKALAEAKARMKELTNLQKGIGLNDSKYIQVMDGLAVLEKKLQDTMNHKAKLEANMKLCEDRMGRAVRLVSGLADEKERWKSTVASLGLTISNVIGDVLISAGCHGSSADSAVGICGACPPDLTPCIIVAAVLPVPLVQCLVTRTGSDVCVTLLVSLFGNQQLCHDILV</sequence>
<accession>A0ABN7NRU8</accession>
<proteinExistence type="predicted"/>